<sequence>MRILSLTQEEYNYKKKLYNSEKAKRHEENQLLEESLLIYKEKIGTVNEYLKKRVNEYVGESLIEEHVVSNQAPVQNRKGKQ</sequence>
<comment type="caution">
    <text evidence="1">The sequence shown here is derived from an EMBL/GenBank/DDBJ whole genome shotgun (WGS) entry which is preliminary data.</text>
</comment>
<dbReference type="AlphaFoldDB" id="A0A8S1NFB6"/>
<keyword evidence="2" id="KW-1185">Reference proteome</keyword>
<reference evidence="1" key="1">
    <citation type="submission" date="2021-01" db="EMBL/GenBank/DDBJ databases">
        <authorList>
            <consortium name="Genoscope - CEA"/>
            <person name="William W."/>
        </authorList>
    </citation>
    <scope>NUCLEOTIDE SEQUENCE</scope>
</reference>
<protein>
    <submittedName>
        <fullName evidence="1">Uncharacterized protein</fullName>
    </submittedName>
</protein>
<gene>
    <name evidence="1" type="ORF">PSON_ATCC_30995.1.T0570226</name>
</gene>
<dbReference type="EMBL" id="CAJJDN010000057">
    <property type="protein sequence ID" value="CAD8091348.1"/>
    <property type="molecule type" value="Genomic_DNA"/>
</dbReference>
<accession>A0A8S1NFB6</accession>
<evidence type="ECO:0000313" key="1">
    <source>
        <dbReference type="EMBL" id="CAD8091348.1"/>
    </source>
</evidence>
<proteinExistence type="predicted"/>
<dbReference type="Proteomes" id="UP000692954">
    <property type="component" value="Unassembled WGS sequence"/>
</dbReference>
<name>A0A8S1NFB6_9CILI</name>
<evidence type="ECO:0000313" key="2">
    <source>
        <dbReference type="Proteomes" id="UP000692954"/>
    </source>
</evidence>
<organism evidence="1 2">
    <name type="scientific">Paramecium sonneborni</name>
    <dbReference type="NCBI Taxonomy" id="65129"/>
    <lineage>
        <taxon>Eukaryota</taxon>
        <taxon>Sar</taxon>
        <taxon>Alveolata</taxon>
        <taxon>Ciliophora</taxon>
        <taxon>Intramacronucleata</taxon>
        <taxon>Oligohymenophorea</taxon>
        <taxon>Peniculida</taxon>
        <taxon>Parameciidae</taxon>
        <taxon>Paramecium</taxon>
    </lineage>
</organism>